<dbReference type="InterPro" id="IPR020843">
    <property type="entry name" value="ER"/>
</dbReference>
<dbReference type="Gene3D" id="3.40.50.720">
    <property type="entry name" value="NAD(P)-binding Rossmann-like Domain"/>
    <property type="match status" value="1"/>
</dbReference>
<dbReference type="InterPro" id="IPR051397">
    <property type="entry name" value="Zn-ADH-like_protein"/>
</dbReference>
<evidence type="ECO:0000313" key="2">
    <source>
        <dbReference type="EMBL" id="GKY87276.1"/>
    </source>
</evidence>
<dbReference type="PANTHER" id="PTHR43677">
    <property type="entry name" value="SHORT-CHAIN DEHYDROGENASE/REDUCTASE"/>
    <property type="match status" value="1"/>
</dbReference>
<evidence type="ECO:0000313" key="3">
    <source>
        <dbReference type="Proteomes" id="UP001144205"/>
    </source>
</evidence>
<evidence type="ECO:0000259" key="1">
    <source>
        <dbReference type="SMART" id="SM00829"/>
    </source>
</evidence>
<organism evidence="2 3">
    <name type="scientific">Sinisalibacter aestuarii</name>
    <dbReference type="NCBI Taxonomy" id="2949426"/>
    <lineage>
        <taxon>Bacteria</taxon>
        <taxon>Pseudomonadati</taxon>
        <taxon>Pseudomonadota</taxon>
        <taxon>Alphaproteobacteria</taxon>
        <taxon>Rhodobacterales</taxon>
        <taxon>Roseobacteraceae</taxon>
        <taxon>Sinisalibacter</taxon>
    </lineage>
</organism>
<protein>
    <submittedName>
        <fullName evidence="2">NADPH:quinone oxidoreductase</fullName>
    </submittedName>
</protein>
<dbReference type="SUPFAM" id="SSF50129">
    <property type="entry name" value="GroES-like"/>
    <property type="match status" value="1"/>
</dbReference>
<feature type="domain" description="Enoyl reductase (ER)" evidence="1">
    <location>
        <begin position="10"/>
        <end position="317"/>
    </location>
</feature>
<dbReference type="EMBL" id="BROH01000002">
    <property type="protein sequence ID" value="GKY87276.1"/>
    <property type="molecule type" value="Genomic_DNA"/>
</dbReference>
<dbReference type="RefSeq" id="WP_281841267.1">
    <property type="nucleotide sequence ID" value="NZ_BROH01000002.1"/>
</dbReference>
<gene>
    <name evidence="2" type="ORF">STA1M1_11450</name>
</gene>
<dbReference type="Gene3D" id="3.90.180.10">
    <property type="entry name" value="Medium-chain alcohol dehydrogenases, catalytic domain"/>
    <property type="match status" value="1"/>
</dbReference>
<dbReference type="InterPro" id="IPR013154">
    <property type="entry name" value="ADH-like_N"/>
</dbReference>
<dbReference type="Pfam" id="PF08240">
    <property type="entry name" value="ADH_N"/>
    <property type="match status" value="1"/>
</dbReference>
<dbReference type="InterPro" id="IPR013149">
    <property type="entry name" value="ADH-like_C"/>
</dbReference>
<dbReference type="SMART" id="SM00829">
    <property type="entry name" value="PKS_ER"/>
    <property type="match status" value="1"/>
</dbReference>
<name>A0ABQ5LSI3_9RHOB</name>
<dbReference type="Pfam" id="PF00107">
    <property type="entry name" value="ADH_zinc_N"/>
    <property type="match status" value="1"/>
</dbReference>
<keyword evidence="3" id="KW-1185">Reference proteome</keyword>
<dbReference type="InterPro" id="IPR036291">
    <property type="entry name" value="NAD(P)-bd_dom_sf"/>
</dbReference>
<dbReference type="SUPFAM" id="SSF51735">
    <property type="entry name" value="NAD(P)-binding Rossmann-fold domains"/>
    <property type="match status" value="1"/>
</dbReference>
<proteinExistence type="predicted"/>
<sequence length="324" mass="33510">MKAYQIRAEGAAPRLDEVYPPRPGPGEVLVGIAAAGLNFADLLMVKGQYQKKPALPFTLGMEAAGTVIALGPETEGPPPGTRVVAVGGHGGLAEMGVFPAAGCTPIPDAMPFDHAAGFPIAYGTSHIGLARRARLKPGETLLVLGAAGGVGLTAVEIGKLMGARVIACARGADKLAICKAAGADHLIDSDSQDIREAVKALGGADVVYDPVGGDQFTAAMRATKPEGRILVVGFASGEVPQIPANHLLVKNIDVIGYWWGGYTGFNPAAIRESMGQLLAWYEAGQLSPHVSHRLPLERAGEAYDLLRSRASTGKVVVTIGAQPE</sequence>
<dbReference type="PANTHER" id="PTHR43677:SF4">
    <property type="entry name" value="QUINONE OXIDOREDUCTASE-LIKE PROTEIN 2"/>
    <property type="match status" value="1"/>
</dbReference>
<dbReference type="CDD" id="cd08241">
    <property type="entry name" value="QOR1"/>
    <property type="match status" value="1"/>
</dbReference>
<dbReference type="Proteomes" id="UP001144205">
    <property type="component" value="Unassembled WGS sequence"/>
</dbReference>
<accession>A0ABQ5LSI3</accession>
<dbReference type="InterPro" id="IPR011032">
    <property type="entry name" value="GroES-like_sf"/>
</dbReference>
<comment type="caution">
    <text evidence="2">The sequence shown here is derived from an EMBL/GenBank/DDBJ whole genome shotgun (WGS) entry which is preliminary data.</text>
</comment>
<reference evidence="2" key="1">
    <citation type="journal article" date="2023" name="Int. J. Syst. Evol. Microbiol.">
        <title>Sinisalibacter aestuarii sp. nov., isolated from estuarine sediment of the Arakawa River.</title>
        <authorList>
            <person name="Arafat S.T."/>
            <person name="Hirano S."/>
            <person name="Sato A."/>
            <person name="Takeuchi K."/>
            <person name="Yasuda T."/>
            <person name="Terahara T."/>
            <person name="Hamada M."/>
            <person name="Kobayashi T."/>
        </authorList>
    </citation>
    <scope>NUCLEOTIDE SEQUENCE</scope>
    <source>
        <strain evidence="2">B-399</strain>
    </source>
</reference>